<dbReference type="GO" id="GO:0030317">
    <property type="term" value="P:flagellated sperm motility"/>
    <property type="evidence" value="ECO:0007669"/>
    <property type="project" value="InterPro"/>
</dbReference>
<keyword evidence="4 5" id="KW-0472">Membrane</keyword>
<accession>A0A0L0SQL6</accession>
<evidence type="ECO:0000256" key="4">
    <source>
        <dbReference type="ARBA" id="ARBA00023136"/>
    </source>
</evidence>
<dbReference type="OrthoDB" id="416585at2759"/>
<evidence type="ECO:0000256" key="2">
    <source>
        <dbReference type="ARBA" id="ARBA00022692"/>
    </source>
</evidence>
<sequence length="419" mass="46611">MYRTVSGSTRHSAASTASTAASAQWTVDDMIGSSPSSVMAASTINPMSISLLNLDPDSARSVLHRITSSAGFNGFILLVILFNTILMGCQSTQYLNQNYTWYFSLLDMVFLGIYIAEAGIKLAAYRVRYFHSGWNLLDFFIVVSSIVSFLLPYLAQAAIGINTRIIRLVRVFRAFRALRSLRVLRTVSMFRSLQILVETLLRSIPAMSSIAALMGLLIYMFGVIARSAYHQSAPQWFATLPRSLFSLYSFMTLDDWSKLWVQLRSEDATVFPFVFAFVFLEALVLLNLFVAVIVSNLESGSRLFAQKMAKLNAQSEPPPITASVDDLLAATTTAPRARTKSRMFDDTQLAALQAERMAAPDMDWYYAPSTARRLKDVQGSYFALLATAEHDAYAMARQLEILDDLVDVIKTADSKTDLT</sequence>
<keyword evidence="3 5" id="KW-1133">Transmembrane helix</keyword>
<reference evidence="7 8" key="1">
    <citation type="submission" date="2009-11" db="EMBL/GenBank/DDBJ databases">
        <title>Annotation of Allomyces macrogynus ATCC 38327.</title>
        <authorList>
            <consortium name="The Broad Institute Genome Sequencing Platform"/>
            <person name="Russ C."/>
            <person name="Cuomo C."/>
            <person name="Burger G."/>
            <person name="Gray M.W."/>
            <person name="Holland P.W.H."/>
            <person name="King N."/>
            <person name="Lang F.B.F."/>
            <person name="Roger A.J."/>
            <person name="Ruiz-Trillo I."/>
            <person name="Young S.K."/>
            <person name="Zeng Q."/>
            <person name="Gargeya S."/>
            <person name="Fitzgerald M."/>
            <person name="Haas B."/>
            <person name="Abouelleil A."/>
            <person name="Alvarado L."/>
            <person name="Arachchi H.M."/>
            <person name="Berlin A."/>
            <person name="Chapman S.B."/>
            <person name="Gearin G."/>
            <person name="Goldberg J."/>
            <person name="Griggs A."/>
            <person name="Gujja S."/>
            <person name="Hansen M."/>
            <person name="Heiman D."/>
            <person name="Howarth C."/>
            <person name="Larimer J."/>
            <person name="Lui A."/>
            <person name="MacDonald P.J.P."/>
            <person name="McCowen C."/>
            <person name="Montmayeur A."/>
            <person name="Murphy C."/>
            <person name="Neiman D."/>
            <person name="Pearson M."/>
            <person name="Priest M."/>
            <person name="Roberts A."/>
            <person name="Saif S."/>
            <person name="Shea T."/>
            <person name="Sisk P."/>
            <person name="Stolte C."/>
            <person name="Sykes S."/>
            <person name="Wortman J."/>
            <person name="Nusbaum C."/>
            <person name="Birren B."/>
        </authorList>
    </citation>
    <scope>NUCLEOTIDE SEQUENCE [LARGE SCALE GENOMIC DNA]</scope>
    <source>
        <strain evidence="7 8">ATCC 38327</strain>
    </source>
</reference>
<proteinExistence type="predicted"/>
<keyword evidence="8" id="KW-1185">Reference proteome</keyword>
<gene>
    <name evidence="7" type="ORF">AMAG_10002</name>
</gene>
<evidence type="ECO:0000256" key="5">
    <source>
        <dbReference type="SAM" id="Phobius"/>
    </source>
</evidence>
<feature type="transmembrane region" description="Helical" evidence="5">
    <location>
        <begin position="136"/>
        <end position="159"/>
    </location>
</feature>
<evidence type="ECO:0000256" key="1">
    <source>
        <dbReference type="ARBA" id="ARBA00004141"/>
    </source>
</evidence>
<dbReference type="AlphaFoldDB" id="A0A0L0SQL6"/>
<evidence type="ECO:0000256" key="3">
    <source>
        <dbReference type="ARBA" id="ARBA00022989"/>
    </source>
</evidence>
<feature type="transmembrane region" description="Helical" evidence="5">
    <location>
        <begin position="203"/>
        <end position="224"/>
    </location>
</feature>
<dbReference type="VEuPathDB" id="FungiDB:AMAG_10002"/>
<feature type="transmembrane region" description="Helical" evidence="5">
    <location>
        <begin position="99"/>
        <end position="116"/>
    </location>
</feature>
<dbReference type="InterPro" id="IPR027359">
    <property type="entry name" value="Volt_channel_dom_sf"/>
</dbReference>
<feature type="domain" description="Ion transport" evidence="6">
    <location>
        <begin position="72"/>
        <end position="299"/>
    </location>
</feature>
<organism evidence="7 8">
    <name type="scientific">Allomyces macrogynus (strain ATCC 38327)</name>
    <name type="common">Allomyces javanicus var. macrogynus</name>
    <dbReference type="NCBI Taxonomy" id="578462"/>
    <lineage>
        <taxon>Eukaryota</taxon>
        <taxon>Fungi</taxon>
        <taxon>Fungi incertae sedis</taxon>
        <taxon>Blastocladiomycota</taxon>
        <taxon>Blastocladiomycetes</taxon>
        <taxon>Blastocladiales</taxon>
        <taxon>Blastocladiaceae</taxon>
        <taxon>Allomyces</taxon>
    </lineage>
</organism>
<dbReference type="GO" id="GO:0005227">
    <property type="term" value="F:calcium-activated cation channel activity"/>
    <property type="evidence" value="ECO:0007669"/>
    <property type="project" value="InterPro"/>
</dbReference>
<dbReference type="PANTHER" id="PTHR47193:SF1">
    <property type="entry name" value="CATION CHANNEL SPERM-ASSOCIATED PROTEIN 1"/>
    <property type="match status" value="1"/>
</dbReference>
<comment type="subcellular location">
    <subcellularLocation>
        <location evidence="1">Membrane</location>
        <topology evidence="1">Multi-pass membrane protein</topology>
    </subcellularLocation>
</comment>
<feature type="transmembrane region" description="Helical" evidence="5">
    <location>
        <begin position="273"/>
        <end position="297"/>
    </location>
</feature>
<dbReference type="SUPFAM" id="SSF81324">
    <property type="entry name" value="Voltage-gated potassium channels"/>
    <property type="match status" value="1"/>
</dbReference>
<evidence type="ECO:0000313" key="7">
    <source>
        <dbReference type="EMBL" id="KNE64645.1"/>
    </source>
</evidence>
<dbReference type="PANTHER" id="PTHR47193">
    <property type="entry name" value="CATION CHANNEL SPERM-ASSOCIATED PROTEIN 1"/>
    <property type="match status" value="1"/>
</dbReference>
<dbReference type="InterPro" id="IPR028746">
    <property type="entry name" value="CatSper1"/>
</dbReference>
<keyword evidence="2 5" id="KW-0812">Transmembrane</keyword>
<evidence type="ECO:0000313" key="8">
    <source>
        <dbReference type="Proteomes" id="UP000054350"/>
    </source>
</evidence>
<dbReference type="STRING" id="578462.A0A0L0SQL6"/>
<dbReference type="eggNOG" id="KOG2302">
    <property type="taxonomic scope" value="Eukaryota"/>
</dbReference>
<dbReference type="EMBL" id="GG745345">
    <property type="protein sequence ID" value="KNE64645.1"/>
    <property type="molecule type" value="Genomic_DNA"/>
</dbReference>
<dbReference type="GO" id="GO:0036128">
    <property type="term" value="C:CatSper complex"/>
    <property type="evidence" value="ECO:0007669"/>
    <property type="project" value="InterPro"/>
</dbReference>
<evidence type="ECO:0000259" key="6">
    <source>
        <dbReference type="Pfam" id="PF00520"/>
    </source>
</evidence>
<dbReference type="GO" id="GO:0060296">
    <property type="term" value="P:regulation of cilium beat frequency involved in ciliary motility"/>
    <property type="evidence" value="ECO:0007669"/>
    <property type="project" value="TreeGrafter"/>
</dbReference>
<dbReference type="InterPro" id="IPR005821">
    <property type="entry name" value="Ion_trans_dom"/>
</dbReference>
<dbReference type="Pfam" id="PF00520">
    <property type="entry name" value="Ion_trans"/>
    <property type="match status" value="1"/>
</dbReference>
<dbReference type="Gene3D" id="1.20.120.350">
    <property type="entry name" value="Voltage-gated potassium channels. Chain C"/>
    <property type="match status" value="1"/>
</dbReference>
<dbReference type="Proteomes" id="UP000054350">
    <property type="component" value="Unassembled WGS sequence"/>
</dbReference>
<feature type="transmembrane region" description="Helical" evidence="5">
    <location>
        <begin position="64"/>
        <end position="87"/>
    </location>
</feature>
<dbReference type="GO" id="GO:0005245">
    <property type="term" value="F:voltage-gated calcium channel activity"/>
    <property type="evidence" value="ECO:0007669"/>
    <property type="project" value="TreeGrafter"/>
</dbReference>
<name>A0A0L0SQL6_ALLM3</name>
<protein>
    <recommendedName>
        <fullName evidence="6">Ion transport domain-containing protein</fullName>
    </recommendedName>
</protein>
<reference evidence="8" key="2">
    <citation type="submission" date="2009-11" db="EMBL/GenBank/DDBJ databases">
        <title>The Genome Sequence of Allomyces macrogynus strain ATCC 38327.</title>
        <authorList>
            <consortium name="The Broad Institute Genome Sequencing Platform"/>
            <person name="Russ C."/>
            <person name="Cuomo C."/>
            <person name="Shea T."/>
            <person name="Young S.K."/>
            <person name="Zeng Q."/>
            <person name="Koehrsen M."/>
            <person name="Haas B."/>
            <person name="Borodovsky M."/>
            <person name="Guigo R."/>
            <person name="Alvarado L."/>
            <person name="Berlin A."/>
            <person name="Borenstein D."/>
            <person name="Chen Z."/>
            <person name="Engels R."/>
            <person name="Freedman E."/>
            <person name="Gellesch M."/>
            <person name="Goldberg J."/>
            <person name="Griggs A."/>
            <person name="Gujja S."/>
            <person name="Heiman D."/>
            <person name="Hepburn T."/>
            <person name="Howarth C."/>
            <person name="Jen D."/>
            <person name="Larson L."/>
            <person name="Lewis B."/>
            <person name="Mehta T."/>
            <person name="Park D."/>
            <person name="Pearson M."/>
            <person name="Roberts A."/>
            <person name="Saif S."/>
            <person name="Shenoy N."/>
            <person name="Sisk P."/>
            <person name="Stolte C."/>
            <person name="Sykes S."/>
            <person name="Walk T."/>
            <person name="White J."/>
            <person name="Yandava C."/>
            <person name="Burger G."/>
            <person name="Gray M.W."/>
            <person name="Holland P.W.H."/>
            <person name="King N."/>
            <person name="Lang F.B.F."/>
            <person name="Roger A.J."/>
            <person name="Ruiz-Trillo I."/>
            <person name="Lander E."/>
            <person name="Nusbaum C."/>
        </authorList>
    </citation>
    <scope>NUCLEOTIDE SEQUENCE [LARGE SCALE GENOMIC DNA]</scope>
    <source>
        <strain evidence="8">ATCC 38327</strain>
    </source>
</reference>
<dbReference type="Gene3D" id="1.10.287.70">
    <property type="match status" value="1"/>
</dbReference>